<gene>
    <name evidence="2" type="ORF">EJ357_34710</name>
</gene>
<evidence type="ECO:0000256" key="1">
    <source>
        <dbReference type="SAM" id="MobiDB-lite"/>
    </source>
</evidence>
<dbReference type="Proteomes" id="UP000280298">
    <property type="component" value="Chromosome"/>
</dbReference>
<name>A0A3S9MFK1_9ACTN</name>
<protein>
    <submittedName>
        <fullName evidence="2">Uncharacterized protein</fullName>
    </submittedName>
</protein>
<organism evidence="2 3">
    <name type="scientific">Streptomyces cyaneochromogenes</name>
    <dbReference type="NCBI Taxonomy" id="2496836"/>
    <lineage>
        <taxon>Bacteria</taxon>
        <taxon>Bacillati</taxon>
        <taxon>Actinomycetota</taxon>
        <taxon>Actinomycetes</taxon>
        <taxon>Kitasatosporales</taxon>
        <taxon>Streptomycetaceae</taxon>
        <taxon>Streptomyces</taxon>
    </lineage>
</organism>
<dbReference type="AlphaFoldDB" id="A0A3S9MFK1"/>
<evidence type="ECO:0000313" key="3">
    <source>
        <dbReference type="Proteomes" id="UP000280298"/>
    </source>
</evidence>
<accession>A0A3S9MFK1</accession>
<keyword evidence="3" id="KW-1185">Reference proteome</keyword>
<feature type="compositionally biased region" description="Basic and acidic residues" evidence="1">
    <location>
        <begin position="1"/>
        <end position="23"/>
    </location>
</feature>
<dbReference type="EMBL" id="CP034539">
    <property type="protein sequence ID" value="AZQ37974.1"/>
    <property type="molecule type" value="Genomic_DNA"/>
</dbReference>
<dbReference type="RefSeq" id="WP_126395634.1">
    <property type="nucleotide sequence ID" value="NZ_CP034539.1"/>
</dbReference>
<dbReference type="OrthoDB" id="4261376at2"/>
<sequence>MNFHHESEHELTSSAHGLRERVSGSRPTGITLDESVLALRSRITELLTSWARLVIEERGVAAPRNCSVPGLAEFLGRHLSWLTEHPAGPDFDREVTALLRSCHSLREETRPARRELGGCPEPGCSGTLYAALRPTKSVPGRPGSRVMCDQGHAFAPHDWLMLAGPRQSAGIRP</sequence>
<proteinExistence type="predicted"/>
<feature type="region of interest" description="Disordered" evidence="1">
    <location>
        <begin position="1"/>
        <end position="26"/>
    </location>
</feature>
<evidence type="ECO:0000313" key="2">
    <source>
        <dbReference type="EMBL" id="AZQ37974.1"/>
    </source>
</evidence>
<dbReference type="KEGG" id="scya:EJ357_34710"/>
<reference evidence="2 3" key="1">
    <citation type="journal article" date="2019" name="Int. J. Syst. Evol. Microbiol.">
        <title>Streptomyces cyaneochromogenes sp. nov., a blue pigment-producing actinomycete from manganese-contaminated soil.</title>
        <authorList>
            <person name="Tang X."/>
            <person name="Zhao J."/>
            <person name="Li K."/>
            <person name="Chen Z."/>
            <person name="Sun Y."/>
            <person name="Gao J."/>
        </authorList>
    </citation>
    <scope>NUCLEOTIDE SEQUENCE [LARGE SCALE GENOMIC DNA]</scope>
    <source>
        <strain evidence="2 3">MK-45</strain>
    </source>
</reference>